<evidence type="ECO:0000313" key="2">
    <source>
        <dbReference type="Proteomes" id="UP001500975"/>
    </source>
</evidence>
<evidence type="ECO:0008006" key="3">
    <source>
        <dbReference type="Google" id="ProtNLM"/>
    </source>
</evidence>
<accession>A0ABP8HCH2</accession>
<dbReference type="Proteomes" id="UP001500975">
    <property type="component" value="Unassembled WGS sequence"/>
</dbReference>
<protein>
    <recommendedName>
        <fullName evidence="3">Polyhydroxyalkanoic acid synthase</fullName>
    </recommendedName>
</protein>
<dbReference type="RefSeq" id="WP_345537001.1">
    <property type="nucleotide sequence ID" value="NZ_BAABGJ010000012.1"/>
</dbReference>
<organism evidence="1 2">
    <name type="scientific">Variovorax defluvii</name>
    <dbReference type="NCBI Taxonomy" id="913761"/>
    <lineage>
        <taxon>Bacteria</taxon>
        <taxon>Pseudomonadati</taxon>
        <taxon>Pseudomonadota</taxon>
        <taxon>Betaproteobacteria</taxon>
        <taxon>Burkholderiales</taxon>
        <taxon>Comamonadaceae</taxon>
        <taxon>Variovorax</taxon>
    </lineage>
</organism>
<reference evidence="2" key="1">
    <citation type="journal article" date="2019" name="Int. J. Syst. Evol. Microbiol.">
        <title>The Global Catalogue of Microorganisms (GCM) 10K type strain sequencing project: providing services to taxonomists for standard genome sequencing and annotation.</title>
        <authorList>
            <consortium name="The Broad Institute Genomics Platform"/>
            <consortium name="The Broad Institute Genome Sequencing Center for Infectious Disease"/>
            <person name="Wu L."/>
            <person name="Ma J."/>
        </authorList>
    </citation>
    <scope>NUCLEOTIDE SEQUENCE [LARGE SCALE GENOMIC DNA]</scope>
    <source>
        <strain evidence="2">JCM 17804</strain>
    </source>
</reference>
<dbReference type="Pfam" id="PF09650">
    <property type="entry name" value="PHA_gran_rgn"/>
    <property type="match status" value="1"/>
</dbReference>
<comment type="caution">
    <text evidence="1">The sequence shown here is derived from an EMBL/GenBank/DDBJ whole genome shotgun (WGS) entry which is preliminary data.</text>
</comment>
<dbReference type="NCBIfam" id="TIGR02610">
    <property type="entry name" value="PHA_gran_rgn"/>
    <property type="match status" value="1"/>
</dbReference>
<keyword evidence="2" id="KW-1185">Reference proteome</keyword>
<evidence type="ECO:0000313" key="1">
    <source>
        <dbReference type="EMBL" id="GAA4337458.1"/>
    </source>
</evidence>
<dbReference type="InterPro" id="IPR013433">
    <property type="entry name" value="PHA_gran_rgn"/>
</dbReference>
<proteinExistence type="predicted"/>
<gene>
    <name evidence="1" type="ORF">GCM10023165_15480</name>
</gene>
<sequence length="111" mass="12656">MPDIQIERRHELGLKAARDIARRWVRQVEEDYGLSCSYQEGETQDLGLFSRAGVEGRVEVSADRFRLHATLGGLFGGFSEQLEQRLRKKLDELLGGAGDEEDDAYNDKDWL</sequence>
<name>A0ABP8HCH2_9BURK</name>
<dbReference type="EMBL" id="BAABGJ010000012">
    <property type="protein sequence ID" value="GAA4337458.1"/>
    <property type="molecule type" value="Genomic_DNA"/>
</dbReference>